<sequence length="127" mass="14289">MKKQFKIILLLSFVLFLSSCANQAKDDLSIGLNAVITEIDEKQEILTVKDNPEDGIFGNHSVIDAKDTPVIYCNYKTGKVSEIDFSDLKAGDEIIVNIRNSELEKLNDDNSDKNLKVEQIQLSTQRK</sequence>
<dbReference type="Proteomes" id="UP001637993">
    <property type="component" value="Unassembled WGS sequence"/>
</dbReference>
<evidence type="ECO:0008006" key="4">
    <source>
        <dbReference type="Google" id="ProtNLM"/>
    </source>
</evidence>
<dbReference type="PROSITE" id="PS51257">
    <property type="entry name" value="PROKAR_LIPOPROTEIN"/>
    <property type="match status" value="1"/>
</dbReference>
<accession>A0ABW9MZ10</accession>
<organism evidence="2 3">
    <name type="scientific">Anaerococcus groningensis</name>
    <dbReference type="NCBI Taxonomy" id="3115616"/>
    <lineage>
        <taxon>Bacteria</taxon>
        <taxon>Bacillati</taxon>
        <taxon>Bacillota</taxon>
        <taxon>Tissierellia</taxon>
        <taxon>Tissierellales</taxon>
        <taxon>Peptoniphilaceae</taxon>
        <taxon>Anaerococcus</taxon>
    </lineage>
</organism>
<protein>
    <recommendedName>
        <fullName evidence="4">Lipoprotein</fullName>
    </recommendedName>
</protein>
<keyword evidence="3" id="KW-1185">Reference proteome</keyword>
<dbReference type="EMBL" id="JBGMEG010000003">
    <property type="protein sequence ID" value="MFO3717087.1"/>
    <property type="molecule type" value="Genomic_DNA"/>
</dbReference>
<evidence type="ECO:0000313" key="2">
    <source>
        <dbReference type="EMBL" id="MFO3717087.1"/>
    </source>
</evidence>
<proteinExistence type="predicted"/>
<keyword evidence="1" id="KW-0732">Signal</keyword>
<name>A0ABW9MZ10_9FIRM</name>
<comment type="caution">
    <text evidence="2">The sequence shown here is derived from an EMBL/GenBank/DDBJ whole genome shotgun (WGS) entry which is preliminary data.</text>
</comment>
<reference evidence="2 3" key="1">
    <citation type="journal article" date="2025" name="Anaerobe">
        <title>Description of Anaerococcus kampingiae sp. nov., Anaerococcus groningensis sp. nov., Anaerococcus martiniensis sp. nov., and Anaerococcus cruorum sp. nov., isolated from human clinical specimens.</title>
        <authorList>
            <person name="Boiten K.E."/>
            <person name="Meijer J."/>
            <person name="van Wezel E.M."/>
            <person name="Veloo A.C.M."/>
        </authorList>
    </citation>
    <scope>NUCLEOTIDE SEQUENCE [LARGE SCALE GENOMIC DNA]</scope>
    <source>
        <strain evidence="2 3">ENR1011</strain>
    </source>
</reference>
<feature type="chain" id="PRO_5046402986" description="Lipoprotein" evidence="1">
    <location>
        <begin position="25"/>
        <end position="127"/>
    </location>
</feature>
<gene>
    <name evidence="2" type="ORF">AB9Q04_01830</name>
</gene>
<evidence type="ECO:0000256" key="1">
    <source>
        <dbReference type="SAM" id="SignalP"/>
    </source>
</evidence>
<dbReference type="RefSeq" id="WP_410023684.1">
    <property type="nucleotide sequence ID" value="NZ_JBGMEG010000003.1"/>
</dbReference>
<feature type="signal peptide" evidence="1">
    <location>
        <begin position="1"/>
        <end position="24"/>
    </location>
</feature>
<evidence type="ECO:0000313" key="3">
    <source>
        <dbReference type="Proteomes" id="UP001637993"/>
    </source>
</evidence>